<gene>
    <name evidence="2" type="ORF">B0I71DRAFT_126107</name>
</gene>
<dbReference type="EMBL" id="KZ857324">
    <property type="protein sequence ID" value="RDW29160.1"/>
    <property type="molecule type" value="Genomic_DNA"/>
</dbReference>
<reference evidence="2 3" key="1">
    <citation type="submission" date="2018-07" db="EMBL/GenBank/DDBJ databases">
        <title>Draft Genome Assemblies for Five Robust Yarrowia lipolytica Strains Exhibiting High Lipid Production and Pentose Sugar Utilization and Sugar Alcohol Secretion from Undetoxified Lignocellulosic Biomass Hydrolysates.</title>
        <authorList>
            <consortium name="DOE Joint Genome Institute"/>
            <person name="Walker C."/>
            <person name="Ryu S."/>
            <person name="Na H."/>
            <person name="Zane M."/>
            <person name="LaButti K."/>
            <person name="Lipzen A."/>
            <person name="Haridas S."/>
            <person name="Barry K."/>
            <person name="Grigoriev I.V."/>
            <person name="Quarterman J."/>
            <person name="Slininger P."/>
            <person name="Dien B."/>
            <person name="Trinh C.T."/>
        </authorList>
    </citation>
    <scope>NUCLEOTIDE SEQUENCE [LARGE SCALE GENOMIC DNA]</scope>
    <source>
        <strain evidence="2 3">YB392</strain>
    </source>
</reference>
<feature type="chain" id="PRO_5016886779" description="Secreted protein" evidence="1">
    <location>
        <begin position="25"/>
        <end position="88"/>
    </location>
</feature>
<organism evidence="2 3">
    <name type="scientific">Yarrowia lipolytica</name>
    <name type="common">Candida lipolytica</name>
    <dbReference type="NCBI Taxonomy" id="4952"/>
    <lineage>
        <taxon>Eukaryota</taxon>
        <taxon>Fungi</taxon>
        <taxon>Dikarya</taxon>
        <taxon>Ascomycota</taxon>
        <taxon>Saccharomycotina</taxon>
        <taxon>Dipodascomycetes</taxon>
        <taxon>Dipodascales</taxon>
        <taxon>Dipodascales incertae sedis</taxon>
        <taxon>Yarrowia</taxon>
    </lineage>
</organism>
<sequence>MPRYSILLAVQLLIFLQLQSRMTGIYSFSVIRSLPSTVTPRFTCIVATNRLDRLNRLNGPLFFASCLKIQLEFEIQKYHFSKTATIVK</sequence>
<feature type="signal peptide" evidence="1">
    <location>
        <begin position="1"/>
        <end position="24"/>
    </location>
</feature>
<evidence type="ECO:0000256" key="1">
    <source>
        <dbReference type="SAM" id="SignalP"/>
    </source>
</evidence>
<accession>A0A371CG81</accession>
<keyword evidence="1" id="KW-0732">Signal</keyword>
<evidence type="ECO:0000313" key="3">
    <source>
        <dbReference type="Proteomes" id="UP000256601"/>
    </source>
</evidence>
<dbReference type="Proteomes" id="UP000256601">
    <property type="component" value="Unassembled WGS sequence"/>
</dbReference>
<proteinExistence type="predicted"/>
<dbReference type="AlphaFoldDB" id="A0A371CG81"/>
<name>A0A371CG81_YARLL</name>
<evidence type="ECO:0000313" key="2">
    <source>
        <dbReference type="EMBL" id="RDW29160.1"/>
    </source>
</evidence>
<evidence type="ECO:0008006" key="4">
    <source>
        <dbReference type="Google" id="ProtNLM"/>
    </source>
</evidence>
<protein>
    <recommendedName>
        <fullName evidence="4">Secreted protein</fullName>
    </recommendedName>
</protein>